<dbReference type="GeneID" id="9744793"/>
<keyword evidence="1" id="KW-0472">Membrane</keyword>
<reference evidence="2 3" key="1">
    <citation type="journal article" date="2010" name="Stand. Genomic Sci.">
        <title>Complete genome sequence of Methanoplanus petrolearius type strain (SEBR 4847).</title>
        <authorList>
            <person name="Brambilla E."/>
            <person name="Djao O.D."/>
            <person name="Daligault H."/>
            <person name="Lapidus A."/>
            <person name="Lucas S."/>
            <person name="Hammon N."/>
            <person name="Nolan M."/>
            <person name="Tice H."/>
            <person name="Cheng J.F."/>
            <person name="Han C."/>
            <person name="Tapia R."/>
            <person name="Goodwin L."/>
            <person name="Pitluck S."/>
            <person name="Liolios K."/>
            <person name="Ivanova N."/>
            <person name="Mavromatis K."/>
            <person name="Mikhailova N."/>
            <person name="Pati A."/>
            <person name="Chen A."/>
            <person name="Palaniappan K."/>
            <person name="Land M."/>
            <person name="Hauser L."/>
            <person name="Chang Y.J."/>
            <person name="Jeffries C.D."/>
            <person name="Rohde M."/>
            <person name="Spring S."/>
            <person name="Sikorski J."/>
            <person name="Goker M."/>
            <person name="Woyke T."/>
            <person name="Bristow J."/>
            <person name="Eisen J.A."/>
            <person name="Markowitz V."/>
            <person name="Hugenholtz P."/>
            <person name="Kyrpides N.C."/>
            <person name="Klenk H.P."/>
        </authorList>
    </citation>
    <scope>NUCLEOTIDE SEQUENCE [LARGE SCALE GENOMIC DNA]</scope>
    <source>
        <strain evidence="3">DSM 11571 / OCM 486 / SEBR 4847</strain>
    </source>
</reference>
<sequence precursor="true">MTTIDVNVIVTLVLVFAMCIVAIATSIGPMFLSYLERKRKEQAEDDARRNREKDLCVLLGNLVKVDATFDYVGSRGGNREIDYKEVLNLLQPPAKSGGKGE</sequence>
<evidence type="ECO:0000256" key="1">
    <source>
        <dbReference type="SAM" id="Phobius"/>
    </source>
</evidence>
<dbReference type="EMBL" id="CP002117">
    <property type="protein sequence ID" value="ADN37054.1"/>
    <property type="molecule type" value="Genomic_DNA"/>
</dbReference>
<dbReference type="RefSeq" id="WP_013330231.1">
    <property type="nucleotide sequence ID" value="NC_014507.1"/>
</dbReference>
<dbReference type="HOGENOM" id="CLU_2285071_0_0_2"/>
<keyword evidence="3" id="KW-1185">Reference proteome</keyword>
<keyword evidence="1" id="KW-1133">Transmembrane helix</keyword>
<accession>E1RD71</accession>
<feature type="transmembrane region" description="Helical" evidence="1">
    <location>
        <begin position="6"/>
        <end position="32"/>
    </location>
</feature>
<dbReference type="KEGG" id="mpi:Mpet_2307"/>
<organism evidence="2 3">
    <name type="scientific">Methanolacinia petrolearia (strain DSM 11571 / OCM 486 / SEBR 4847)</name>
    <name type="common">Methanoplanus petrolearius</name>
    <dbReference type="NCBI Taxonomy" id="679926"/>
    <lineage>
        <taxon>Archaea</taxon>
        <taxon>Methanobacteriati</taxon>
        <taxon>Methanobacteriota</taxon>
        <taxon>Stenosarchaea group</taxon>
        <taxon>Methanomicrobia</taxon>
        <taxon>Methanomicrobiales</taxon>
        <taxon>Methanomicrobiaceae</taxon>
        <taxon>Methanolacinia</taxon>
    </lineage>
</organism>
<dbReference type="AlphaFoldDB" id="E1RD71"/>
<name>E1RD71_METP4</name>
<gene>
    <name evidence="2" type="ordered locus">Mpet_2307</name>
</gene>
<dbReference type="STRING" id="679926.Mpet_2307"/>
<proteinExistence type="predicted"/>
<evidence type="ECO:0000313" key="3">
    <source>
        <dbReference type="Proteomes" id="UP000006565"/>
    </source>
</evidence>
<protein>
    <submittedName>
        <fullName evidence="2">Uncharacterized protein</fullName>
    </submittedName>
</protein>
<evidence type="ECO:0000313" key="2">
    <source>
        <dbReference type="EMBL" id="ADN37054.1"/>
    </source>
</evidence>
<keyword evidence="1" id="KW-0812">Transmembrane</keyword>
<dbReference type="Proteomes" id="UP000006565">
    <property type="component" value="Chromosome"/>
</dbReference>